<evidence type="ECO:0000256" key="3">
    <source>
        <dbReference type="ARBA" id="ARBA00023180"/>
    </source>
</evidence>
<dbReference type="CDD" id="cd14958">
    <property type="entry name" value="NHL_PAL_like"/>
    <property type="match status" value="1"/>
</dbReference>
<dbReference type="OrthoDB" id="9757737at2"/>
<dbReference type="InterPro" id="IPR011042">
    <property type="entry name" value="6-blade_b-propeller_TolB-like"/>
</dbReference>
<evidence type="ECO:0008006" key="7">
    <source>
        <dbReference type="Google" id="ProtNLM"/>
    </source>
</evidence>
<gene>
    <name evidence="5" type="ORF">DCMF_14800</name>
</gene>
<protein>
    <recommendedName>
        <fullName evidence="7">6-bladed beta-propeller</fullName>
    </recommendedName>
</protein>
<accession>A0A3G1KTT7</accession>
<dbReference type="PANTHER" id="PTHR10680:SF38">
    <property type="entry name" value="BLL1368 PROTEIN"/>
    <property type="match status" value="1"/>
</dbReference>
<dbReference type="Gene3D" id="2.120.10.30">
    <property type="entry name" value="TolB, C-terminal domain"/>
    <property type="match status" value="1"/>
</dbReference>
<dbReference type="RefSeq" id="WP_148135132.1">
    <property type="nucleotide sequence ID" value="NZ_CP017634.1"/>
</dbReference>
<feature type="repeat" description="NHL" evidence="4">
    <location>
        <begin position="125"/>
        <end position="161"/>
    </location>
</feature>
<keyword evidence="1" id="KW-0732">Signal</keyword>
<dbReference type="EMBL" id="CP017634">
    <property type="protein sequence ID" value="ATW25869.1"/>
    <property type="molecule type" value="Genomic_DNA"/>
</dbReference>
<dbReference type="PANTHER" id="PTHR10680">
    <property type="entry name" value="PEPTIDYL-GLYCINE ALPHA-AMIDATING MONOOXYGENASE"/>
    <property type="match status" value="1"/>
</dbReference>
<evidence type="ECO:0000256" key="2">
    <source>
        <dbReference type="ARBA" id="ARBA00022737"/>
    </source>
</evidence>
<keyword evidence="2" id="KW-0677">Repeat</keyword>
<sequence>MRYGFGDYVYELVEGWGERRHEWDMSTVPGVAVDANDHVYILSRGKPPVVVMDRKGRLLEQFGNDGFGRAHAAYLDESGTFFCVDDAGHAVYRFDAGRKVDFTLGNKGVPSDTGCVNKDYKTITHGGGPFNYPTDLVIAKDGSIYVSDGYGNARVHKFSAEGKLLFSWGEPGDAPGYFNLPHGITLSPDEKIVYVADRQNCRIQLFDHEGNYLDQWTGLERPAGVVIRDGIMYVAELKRCNVFDGSPSRISILSLDGRLISRLENDLICDPNIGYRAAHGVAVDSEGSIYVAQIGKKHPKDYFALLKYRRV</sequence>
<organism evidence="5 6">
    <name type="scientific">Formimonas warabiya</name>
    <dbReference type="NCBI Taxonomy" id="1761012"/>
    <lineage>
        <taxon>Bacteria</taxon>
        <taxon>Bacillati</taxon>
        <taxon>Bacillota</taxon>
        <taxon>Clostridia</taxon>
        <taxon>Eubacteriales</taxon>
        <taxon>Peptococcaceae</taxon>
        <taxon>Candidatus Formimonas</taxon>
    </lineage>
</organism>
<keyword evidence="6" id="KW-1185">Reference proteome</keyword>
<dbReference type="KEGG" id="fwa:DCMF_14800"/>
<proteinExistence type="predicted"/>
<dbReference type="AlphaFoldDB" id="A0A3G1KTT7"/>
<evidence type="ECO:0000256" key="4">
    <source>
        <dbReference type="PROSITE-ProRule" id="PRU00504"/>
    </source>
</evidence>
<dbReference type="PROSITE" id="PS51125">
    <property type="entry name" value="NHL"/>
    <property type="match status" value="2"/>
</dbReference>
<dbReference type="InterPro" id="IPR001258">
    <property type="entry name" value="NHL_repeat"/>
</dbReference>
<dbReference type="Pfam" id="PF01436">
    <property type="entry name" value="NHL"/>
    <property type="match status" value="2"/>
</dbReference>
<name>A0A3G1KTT7_FORW1</name>
<dbReference type="Proteomes" id="UP000323521">
    <property type="component" value="Chromosome"/>
</dbReference>
<keyword evidence="3" id="KW-0325">Glycoprotein</keyword>
<evidence type="ECO:0000256" key="1">
    <source>
        <dbReference type="ARBA" id="ARBA00022729"/>
    </source>
</evidence>
<feature type="repeat" description="NHL" evidence="4">
    <location>
        <begin position="165"/>
        <end position="209"/>
    </location>
</feature>
<evidence type="ECO:0000313" key="5">
    <source>
        <dbReference type="EMBL" id="ATW25869.1"/>
    </source>
</evidence>
<evidence type="ECO:0000313" key="6">
    <source>
        <dbReference type="Proteomes" id="UP000323521"/>
    </source>
</evidence>
<dbReference type="SUPFAM" id="SSF63829">
    <property type="entry name" value="Calcium-dependent phosphotriesterase"/>
    <property type="match status" value="1"/>
</dbReference>
<reference evidence="5 6" key="1">
    <citation type="submission" date="2016-10" db="EMBL/GenBank/DDBJ databases">
        <title>Complete Genome Sequence of Peptococcaceae strain DCMF.</title>
        <authorList>
            <person name="Edwards R.J."/>
            <person name="Holland S.I."/>
            <person name="Deshpande N.P."/>
            <person name="Wong Y.K."/>
            <person name="Ertan H."/>
            <person name="Manefield M."/>
            <person name="Russell T.L."/>
            <person name="Lee M.J."/>
        </authorList>
    </citation>
    <scope>NUCLEOTIDE SEQUENCE [LARGE SCALE GENOMIC DNA]</scope>
    <source>
        <strain evidence="5 6">DCMF</strain>
    </source>
</reference>